<dbReference type="AlphaFoldDB" id="A0A4Y2ULW2"/>
<dbReference type="Proteomes" id="UP000499080">
    <property type="component" value="Unassembled WGS sequence"/>
</dbReference>
<keyword evidence="2" id="KW-1185">Reference proteome</keyword>
<comment type="caution">
    <text evidence="1">The sequence shown here is derived from an EMBL/GenBank/DDBJ whole genome shotgun (WGS) entry which is preliminary data.</text>
</comment>
<sequence>MLQQLVRKELLSIPDLSATPSSERTPFPSQSFSNLDLRRYKSSTKVTHVTASKVCATCCEFEKVSDRLSCWSSCRSPPSSDLVVFSSAAAGPPAVLPPSSRPCSILVC</sequence>
<name>A0A4Y2ULW2_ARAVE</name>
<evidence type="ECO:0000313" key="1">
    <source>
        <dbReference type="EMBL" id="GBO13633.1"/>
    </source>
</evidence>
<reference evidence="1 2" key="1">
    <citation type="journal article" date="2019" name="Sci. Rep.">
        <title>Orb-weaving spider Araneus ventricosus genome elucidates the spidroin gene catalogue.</title>
        <authorList>
            <person name="Kono N."/>
            <person name="Nakamura H."/>
            <person name="Ohtoshi R."/>
            <person name="Moran D.A.P."/>
            <person name="Shinohara A."/>
            <person name="Yoshida Y."/>
            <person name="Fujiwara M."/>
            <person name="Mori M."/>
            <person name="Tomita M."/>
            <person name="Arakawa K."/>
        </authorList>
    </citation>
    <scope>NUCLEOTIDE SEQUENCE [LARGE SCALE GENOMIC DNA]</scope>
</reference>
<proteinExistence type="predicted"/>
<feature type="non-terminal residue" evidence="1">
    <location>
        <position position="108"/>
    </location>
</feature>
<dbReference type="EMBL" id="BGPR01037904">
    <property type="protein sequence ID" value="GBO13633.1"/>
    <property type="molecule type" value="Genomic_DNA"/>
</dbReference>
<gene>
    <name evidence="1" type="ORF">AVEN_23519_1</name>
</gene>
<protein>
    <submittedName>
        <fullName evidence="1">Uncharacterized protein</fullName>
    </submittedName>
</protein>
<evidence type="ECO:0000313" key="2">
    <source>
        <dbReference type="Proteomes" id="UP000499080"/>
    </source>
</evidence>
<organism evidence="1 2">
    <name type="scientific">Araneus ventricosus</name>
    <name type="common">Orbweaver spider</name>
    <name type="synonym">Epeira ventricosa</name>
    <dbReference type="NCBI Taxonomy" id="182803"/>
    <lineage>
        <taxon>Eukaryota</taxon>
        <taxon>Metazoa</taxon>
        <taxon>Ecdysozoa</taxon>
        <taxon>Arthropoda</taxon>
        <taxon>Chelicerata</taxon>
        <taxon>Arachnida</taxon>
        <taxon>Araneae</taxon>
        <taxon>Araneomorphae</taxon>
        <taxon>Entelegynae</taxon>
        <taxon>Araneoidea</taxon>
        <taxon>Araneidae</taxon>
        <taxon>Araneus</taxon>
    </lineage>
</organism>
<accession>A0A4Y2ULW2</accession>